<accession>A0ABR2ZY22</accession>
<evidence type="ECO:0000313" key="3">
    <source>
        <dbReference type="Proteomes" id="UP001437256"/>
    </source>
</evidence>
<name>A0ABR2ZY22_9AGAR</name>
<protein>
    <submittedName>
        <fullName evidence="2">Uncharacterized protein</fullName>
    </submittedName>
</protein>
<evidence type="ECO:0000313" key="2">
    <source>
        <dbReference type="EMBL" id="KAL0065977.1"/>
    </source>
</evidence>
<gene>
    <name evidence="2" type="ORF">AAF712_006966</name>
</gene>
<reference evidence="2 3" key="1">
    <citation type="submission" date="2024-05" db="EMBL/GenBank/DDBJ databases">
        <title>A draft genome resource for the thread blight pathogen Marasmius tenuissimus strain MS-2.</title>
        <authorList>
            <person name="Yulfo-Soto G.E."/>
            <person name="Baruah I.K."/>
            <person name="Amoako-Attah I."/>
            <person name="Bukari Y."/>
            <person name="Meinhardt L.W."/>
            <person name="Bailey B.A."/>
            <person name="Cohen S.P."/>
        </authorList>
    </citation>
    <scope>NUCLEOTIDE SEQUENCE [LARGE SCALE GENOMIC DNA]</scope>
    <source>
        <strain evidence="2 3">MS-2</strain>
    </source>
</reference>
<keyword evidence="3" id="KW-1185">Reference proteome</keyword>
<evidence type="ECO:0000256" key="1">
    <source>
        <dbReference type="SAM" id="MobiDB-lite"/>
    </source>
</evidence>
<sequence length="313" mass="34555">MAPQVRLCRPDTPRPLGMSSNSHHDHPRGPLDWYVLTDLPSVFIPNGLTLIAFDPITNTAVELTLEEILEIIHYGCGLHLNFKNLGRQPPKYALVAGLVNLYLAPWFRRRFTIVPASGNRYEGPAPVTYSNFFPINSEYGQRYRDPELFPNVHARYPKISAVSLPPPVYSSAVDNRGTKSVVHQSSTKSKHANRASAARGLALFNLETLGTGGRGLNRKYKKLLSSRRAKKEARWGRKRREFRSAVAKGKVKDMVVEMAEEKATPMEVETLSPGVALAVQDGAGSSANSGLVEDSSVSQDVVVDDVEADDIYN</sequence>
<organism evidence="2 3">
    <name type="scientific">Marasmius tenuissimus</name>
    <dbReference type="NCBI Taxonomy" id="585030"/>
    <lineage>
        <taxon>Eukaryota</taxon>
        <taxon>Fungi</taxon>
        <taxon>Dikarya</taxon>
        <taxon>Basidiomycota</taxon>
        <taxon>Agaricomycotina</taxon>
        <taxon>Agaricomycetes</taxon>
        <taxon>Agaricomycetidae</taxon>
        <taxon>Agaricales</taxon>
        <taxon>Marasmiineae</taxon>
        <taxon>Marasmiaceae</taxon>
        <taxon>Marasmius</taxon>
    </lineage>
</organism>
<dbReference type="EMBL" id="JBBXMP010000040">
    <property type="protein sequence ID" value="KAL0065977.1"/>
    <property type="molecule type" value="Genomic_DNA"/>
</dbReference>
<dbReference type="Proteomes" id="UP001437256">
    <property type="component" value="Unassembled WGS sequence"/>
</dbReference>
<feature type="region of interest" description="Disordered" evidence="1">
    <location>
        <begin position="1"/>
        <end position="25"/>
    </location>
</feature>
<proteinExistence type="predicted"/>
<comment type="caution">
    <text evidence="2">The sequence shown here is derived from an EMBL/GenBank/DDBJ whole genome shotgun (WGS) entry which is preliminary data.</text>
</comment>